<keyword evidence="10" id="KW-1185">Reference proteome</keyword>
<evidence type="ECO:0000256" key="4">
    <source>
        <dbReference type="ARBA" id="ARBA00022722"/>
    </source>
</evidence>
<evidence type="ECO:0000256" key="5">
    <source>
        <dbReference type="ARBA" id="ARBA00022723"/>
    </source>
</evidence>
<comment type="cofactor">
    <cofactor evidence="1">
        <name>a divalent metal cation</name>
        <dbReference type="ChEBI" id="CHEBI:60240"/>
    </cofactor>
</comment>
<evidence type="ECO:0000313" key="11">
    <source>
        <dbReference type="RefSeq" id="XP_014521977.1"/>
    </source>
</evidence>
<dbReference type="InterPro" id="IPR027806">
    <property type="entry name" value="HARBI1_dom"/>
</dbReference>
<dbReference type="PANTHER" id="PTHR22930">
    <property type="match status" value="1"/>
</dbReference>
<dbReference type="InterPro" id="IPR045249">
    <property type="entry name" value="HARBI1-like"/>
</dbReference>
<comment type="subcellular location">
    <subcellularLocation>
        <location evidence="2">Nucleus</location>
    </subcellularLocation>
</comment>
<evidence type="ECO:0000259" key="9">
    <source>
        <dbReference type="Pfam" id="PF26138"/>
    </source>
</evidence>
<dbReference type="Pfam" id="PF13359">
    <property type="entry name" value="DDE_Tnp_4"/>
    <property type="match status" value="1"/>
</dbReference>
<dbReference type="GO" id="GO:0016787">
    <property type="term" value="F:hydrolase activity"/>
    <property type="evidence" value="ECO:0007669"/>
    <property type="project" value="UniProtKB-KW"/>
</dbReference>
<evidence type="ECO:0000313" key="10">
    <source>
        <dbReference type="Proteomes" id="UP000087766"/>
    </source>
</evidence>
<name>A0A1S3VUW9_VIGRR</name>
<keyword evidence="7" id="KW-0539">Nucleus</keyword>
<keyword evidence="6" id="KW-0378">Hydrolase</keyword>
<evidence type="ECO:0000256" key="6">
    <source>
        <dbReference type="ARBA" id="ARBA00022801"/>
    </source>
</evidence>
<evidence type="ECO:0000256" key="2">
    <source>
        <dbReference type="ARBA" id="ARBA00004123"/>
    </source>
</evidence>
<proteinExistence type="inferred from homology"/>
<dbReference type="Pfam" id="PF26138">
    <property type="entry name" value="DUF8040"/>
    <property type="match status" value="1"/>
</dbReference>
<sequence>MEEELDLSYSEREDIDDDVLGVDFNIISIIRRHLEITTALAAVTILCIVAHALSILEMYWSDSSSVSISLPERDRRREKLMSYLVHKNRCRDIIRMGPEAFIKLCEKVRSTELVKDAIRSTVEQQVAQFLHNVGHNVKNRSVAFFFHRSGSTVSRHFHNVLDAVISLESEFLIQPSGNEVQPYILNNNRFYPYFKDCLGAIDGTHVRVKVPRSDAPRFRGRKDWPTKNVFAACDFDMKFTYVLAGWEGKYYLGDAGFMLKSTVLTPYRGVRYHLKEYTHRGPQNARELFNHRHSSLRNVIERTFGVLKKRFPIIGSGTETHYDLETMTEIILACCILHNFLRSVDHDDPLLDEVDNELNERKEHNVSLSQVREEDHRMGSSIRDAIADHMWRDYQNS</sequence>
<dbReference type="Proteomes" id="UP000087766">
    <property type="component" value="Unplaced"/>
</dbReference>
<organism evidence="10 11">
    <name type="scientific">Vigna radiata var. radiata</name>
    <name type="common">Mung bean</name>
    <name type="synonym">Phaseolus aureus</name>
    <dbReference type="NCBI Taxonomy" id="3916"/>
    <lineage>
        <taxon>Eukaryota</taxon>
        <taxon>Viridiplantae</taxon>
        <taxon>Streptophyta</taxon>
        <taxon>Embryophyta</taxon>
        <taxon>Tracheophyta</taxon>
        <taxon>Spermatophyta</taxon>
        <taxon>Magnoliopsida</taxon>
        <taxon>eudicotyledons</taxon>
        <taxon>Gunneridae</taxon>
        <taxon>Pentapetalae</taxon>
        <taxon>rosids</taxon>
        <taxon>fabids</taxon>
        <taxon>Fabales</taxon>
        <taxon>Fabaceae</taxon>
        <taxon>Papilionoideae</taxon>
        <taxon>50 kb inversion clade</taxon>
        <taxon>NPAAA clade</taxon>
        <taxon>indigoferoid/millettioid clade</taxon>
        <taxon>Phaseoleae</taxon>
        <taxon>Vigna</taxon>
    </lineage>
</organism>
<dbReference type="KEGG" id="vra:106778517"/>
<dbReference type="InterPro" id="IPR058353">
    <property type="entry name" value="DUF8040"/>
</dbReference>
<dbReference type="GO" id="GO:0046872">
    <property type="term" value="F:metal ion binding"/>
    <property type="evidence" value="ECO:0007669"/>
    <property type="project" value="UniProtKB-KW"/>
</dbReference>
<protein>
    <submittedName>
        <fullName evidence="11">Nuclease HARBI1</fullName>
    </submittedName>
</protein>
<comment type="similarity">
    <text evidence="3">Belongs to the HARBI1 family.</text>
</comment>
<dbReference type="AlphaFoldDB" id="A0A1S3VUW9"/>
<evidence type="ECO:0000256" key="7">
    <source>
        <dbReference type="ARBA" id="ARBA00023242"/>
    </source>
</evidence>
<dbReference type="GO" id="GO:0004518">
    <property type="term" value="F:nuclease activity"/>
    <property type="evidence" value="ECO:0007669"/>
    <property type="project" value="UniProtKB-KW"/>
</dbReference>
<evidence type="ECO:0000259" key="8">
    <source>
        <dbReference type="Pfam" id="PF13359"/>
    </source>
</evidence>
<dbReference type="RefSeq" id="XP_014521977.1">
    <property type="nucleotide sequence ID" value="XM_014666491.1"/>
</dbReference>
<evidence type="ECO:0000256" key="3">
    <source>
        <dbReference type="ARBA" id="ARBA00006958"/>
    </source>
</evidence>
<dbReference type="GO" id="GO:0005634">
    <property type="term" value="C:nucleus"/>
    <property type="evidence" value="ECO:0007669"/>
    <property type="project" value="UniProtKB-SubCell"/>
</dbReference>
<reference evidence="11" key="1">
    <citation type="submission" date="2025-08" db="UniProtKB">
        <authorList>
            <consortium name="RefSeq"/>
        </authorList>
    </citation>
    <scope>IDENTIFICATION</scope>
    <source>
        <tissue evidence="11">Leaf</tissue>
    </source>
</reference>
<keyword evidence="5" id="KW-0479">Metal-binding</keyword>
<keyword evidence="4" id="KW-0540">Nuclease</keyword>
<dbReference type="GeneID" id="106778517"/>
<dbReference type="OrthoDB" id="666777at2759"/>
<accession>A0A1S3VUW9</accession>
<feature type="domain" description="DDE Tnp4" evidence="8">
    <location>
        <begin position="248"/>
        <end position="339"/>
    </location>
</feature>
<feature type="domain" description="DUF8040" evidence="9">
    <location>
        <begin position="86"/>
        <end position="165"/>
    </location>
</feature>
<dbReference type="PANTHER" id="PTHR22930:SF268">
    <property type="entry name" value="NUCLEASE HARBI1"/>
    <property type="match status" value="1"/>
</dbReference>
<evidence type="ECO:0000256" key="1">
    <source>
        <dbReference type="ARBA" id="ARBA00001968"/>
    </source>
</evidence>
<gene>
    <name evidence="11" type="primary">LOC106778517</name>
</gene>